<evidence type="ECO:0000256" key="3">
    <source>
        <dbReference type="ARBA" id="ARBA00022578"/>
    </source>
</evidence>
<dbReference type="NCBIfam" id="NF040570">
    <property type="entry name" value="guided_TnpB"/>
    <property type="match status" value="1"/>
</dbReference>
<dbReference type="PANTHER" id="PTHR30405:SF11">
    <property type="entry name" value="RNA-GUIDED DNA ENDONUCLEASE RV2885C-RELATED"/>
    <property type="match status" value="1"/>
</dbReference>
<evidence type="ECO:0000259" key="7">
    <source>
        <dbReference type="Pfam" id="PF07282"/>
    </source>
</evidence>
<feature type="non-terminal residue" evidence="8">
    <location>
        <position position="1"/>
    </location>
</feature>
<evidence type="ECO:0000256" key="2">
    <source>
        <dbReference type="ARBA" id="ARBA00011044"/>
    </source>
</evidence>
<sequence length="336" mass="37745">VYSKALQPECDRLFSNLRSLKALKKKGRKVGALRFKGKDWFKTFSYNQSGFRLEMVKSKKGILHLSKIGTINIKVHRPIEGRVKQVTLKNRLGKWFAILITDANPKRMCGKKVLGLDLGISNYLVDSNGNRVAHPHNIDKHVQCLTLAQRDLARKKRGSGNRKKARLTVAKVHEKIERARNDFLHKLSAKYVKGCRTIVVEDLNIVGMARSARNARNIMDSSWARFLQMLAYKAGSAGCELAKVNPRNTTKACSKCGNIQEMPLWQRTYSCGNCGIELDRDYNAAINILNKYTGRVPALARESPSTLVGQGDSMKQETTLVERLAVSSDASPFRGW</sequence>
<feature type="domain" description="Cas12f1-like TNB" evidence="7">
    <location>
        <begin position="223"/>
        <end position="288"/>
    </location>
</feature>
<organism evidence="8 9">
    <name type="scientific">Candidatus Iainarchaeum sp</name>
    <dbReference type="NCBI Taxonomy" id="3101447"/>
    <lineage>
        <taxon>Archaea</taxon>
        <taxon>Candidatus Iainarchaeota</taxon>
        <taxon>Candidatus Iainarchaeia</taxon>
        <taxon>Candidatus Iainarchaeales</taxon>
        <taxon>Candidatus Iainarchaeaceae</taxon>
        <taxon>Candidatus Iainarchaeum</taxon>
    </lineage>
</organism>
<feature type="domain" description="Probable transposase IS891/IS1136/IS1341" evidence="6">
    <location>
        <begin position="106"/>
        <end position="211"/>
    </location>
</feature>
<protein>
    <submittedName>
        <fullName evidence="8">IS200/IS605 family element transposase accessory protein TnpB</fullName>
    </submittedName>
</protein>
<dbReference type="Pfam" id="PF07282">
    <property type="entry name" value="Cas12f1-like_TNB"/>
    <property type="match status" value="1"/>
</dbReference>
<keyword evidence="4" id="KW-0238">DNA-binding</keyword>
<dbReference type="InterPro" id="IPR010095">
    <property type="entry name" value="Cas12f1-like_TNB"/>
</dbReference>
<dbReference type="EMBL" id="JACQPB010000015">
    <property type="protein sequence ID" value="MBI4210097.1"/>
    <property type="molecule type" value="Genomic_DNA"/>
</dbReference>
<gene>
    <name evidence="8" type="primary">tnpB</name>
    <name evidence="8" type="ORF">HY544_01140</name>
</gene>
<dbReference type="InterPro" id="IPR051399">
    <property type="entry name" value="RNA-guided_DNA_endo/Transpos"/>
</dbReference>
<evidence type="ECO:0000256" key="4">
    <source>
        <dbReference type="ARBA" id="ARBA00023125"/>
    </source>
</evidence>
<keyword evidence="5" id="KW-0233">DNA recombination</keyword>
<comment type="similarity">
    <text evidence="1">In the C-terminal section; belongs to the transposase 35 family.</text>
</comment>
<evidence type="ECO:0000313" key="9">
    <source>
        <dbReference type="Proteomes" id="UP000732298"/>
    </source>
</evidence>
<dbReference type="GO" id="GO:0032196">
    <property type="term" value="P:transposition"/>
    <property type="evidence" value="ECO:0007669"/>
    <property type="project" value="UniProtKB-KW"/>
</dbReference>
<dbReference type="GO" id="GO:0006310">
    <property type="term" value="P:DNA recombination"/>
    <property type="evidence" value="ECO:0007669"/>
    <property type="project" value="UniProtKB-KW"/>
</dbReference>
<keyword evidence="3" id="KW-0815">Transposition</keyword>
<dbReference type="Proteomes" id="UP000732298">
    <property type="component" value="Unassembled WGS sequence"/>
</dbReference>
<dbReference type="GO" id="GO:0003677">
    <property type="term" value="F:DNA binding"/>
    <property type="evidence" value="ECO:0007669"/>
    <property type="project" value="UniProtKB-KW"/>
</dbReference>
<comment type="similarity">
    <text evidence="2">In the N-terminal section; belongs to the transposase 2 family.</text>
</comment>
<dbReference type="AlphaFoldDB" id="A0A8T3YKH2"/>
<accession>A0A8T3YKH2</accession>
<proteinExistence type="inferred from homology"/>
<evidence type="ECO:0000256" key="5">
    <source>
        <dbReference type="ARBA" id="ARBA00023172"/>
    </source>
</evidence>
<dbReference type="Pfam" id="PF01385">
    <property type="entry name" value="OrfB_IS605"/>
    <property type="match status" value="1"/>
</dbReference>
<evidence type="ECO:0000256" key="1">
    <source>
        <dbReference type="ARBA" id="ARBA00008761"/>
    </source>
</evidence>
<reference evidence="8" key="1">
    <citation type="submission" date="2020-07" db="EMBL/GenBank/DDBJ databases">
        <title>Huge and variable diversity of episymbiotic CPR bacteria and DPANN archaea in groundwater ecosystems.</title>
        <authorList>
            <person name="He C.Y."/>
            <person name="Keren R."/>
            <person name="Whittaker M."/>
            <person name="Farag I.F."/>
            <person name="Doudna J."/>
            <person name="Cate J.H.D."/>
            <person name="Banfield J.F."/>
        </authorList>
    </citation>
    <scope>NUCLEOTIDE SEQUENCE</scope>
    <source>
        <strain evidence="8">NC_groundwater_1296_Ag_S-0.2um_52_80</strain>
    </source>
</reference>
<name>A0A8T3YKH2_9ARCH</name>
<evidence type="ECO:0000313" key="8">
    <source>
        <dbReference type="EMBL" id="MBI4210097.1"/>
    </source>
</evidence>
<dbReference type="NCBIfam" id="TIGR01766">
    <property type="entry name" value="IS200/IS605 family accessory protein TnpB-like domain"/>
    <property type="match status" value="1"/>
</dbReference>
<evidence type="ECO:0000259" key="6">
    <source>
        <dbReference type="Pfam" id="PF01385"/>
    </source>
</evidence>
<comment type="caution">
    <text evidence="8">The sequence shown here is derived from an EMBL/GenBank/DDBJ whole genome shotgun (WGS) entry which is preliminary data.</text>
</comment>
<dbReference type="PANTHER" id="PTHR30405">
    <property type="entry name" value="TRANSPOSASE"/>
    <property type="match status" value="1"/>
</dbReference>
<dbReference type="InterPro" id="IPR001959">
    <property type="entry name" value="Transposase"/>
</dbReference>